<evidence type="ECO:0000313" key="11">
    <source>
        <dbReference type="Proteomes" id="UP000807716"/>
    </source>
</evidence>
<dbReference type="Pfam" id="PF10483">
    <property type="entry name" value="Elong_Iki1"/>
    <property type="match status" value="1"/>
</dbReference>
<comment type="similarity">
    <text evidence="4">Belongs to the ELP5 family.</text>
</comment>
<comment type="caution">
    <text evidence="10">The sequence shown here is derived from an EMBL/GenBank/DDBJ whole genome shotgun (WGS) entry which is preliminary data.</text>
</comment>
<dbReference type="EMBL" id="JAAAJB010000603">
    <property type="protein sequence ID" value="KAG0253171.1"/>
    <property type="molecule type" value="Genomic_DNA"/>
</dbReference>
<feature type="region of interest" description="Disordered" evidence="9">
    <location>
        <begin position="178"/>
        <end position="201"/>
    </location>
</feature>
<evidence type="ECO:0000256" key="8">
    <source>
        <dbReference type="ARBA" id="ARBA00023242"/>
    </source>
</evidence>
<organism evidence="10 11">
    <name type="scientific">Actinomortierella ambigua</name>
    <dbReference type="NCBI Taxonomy" id="1343610"/>
    <lineage>
        <taxon>Eukaryota</taxon>
        <taxon>Fungi</taxon>
        <taxon>Fungi incertae sedis</taxon>
        <taxon>Mucoromycota</taxon>
        <taxon>Mortierellomycotina</taxon>
        <taxon>Mortierellomycetes</taxon>
        <taxon>Mortierellales</taxon>
        <taxon>Mortierellaceae</taxon>
        <taxon>Actinomortierella</taxon>
    </lineage>
</organism>
<protein>
    <recommendedName>
        <fullName evidence="5">Elongator complex protein 5</fullName>
    </recommendedName>
</protein>
<dbReference type="PANTHER" id="PTHR15641:SF1">
    <property type="entry name" value="ELONGATOR COMPLEX PROTEIN 5"/>
    <property type="match status" value="1"/>
</dbReference>
<dbReference type="InterPro" id="IPR027417">
    <property type="entry name" value="P-loop_NTPase"/>
</dbReference>
<reference evidence="10" key="1">
    <citation type="journal article" date="2020" name="Fungal Divers.">
        <title>Resolving the Mortierellaceae phylogeny through synthesis of multi-gene phylogenetics and phylogenomics.</title>
        <authorList>
            <person name="Vandepol N."/>
            <person name="Liber J."/>
            <person name="Desiro A."/>
            <person name="Na H."/>
            <person name="Kennedy M."/>
            <person name="Barry K."/>
            <person name="Grigoriev I.V."/>
            <person name="Miller A.N."/>
            <person name="O'Donnell K."/>
            <person name="Stajich J.E."/>
            <person name="Bonito G."/>
        </authorList>
    </citation>
    <scope>NUCLEOTIDE SEQUENCE</scope>
    <source>
        <strain evidence="10">BC1065</strain>
    </source>
</reference>
<gene>
    <name evidence="10" type="primary">ELP5</name>
    <name evidence="10" type="ORF">DFQ27_007622</name>
</gene>
<dbReference type="GO" id="GO:0005634">
    <property type="term" value="C:nucleus"/>
    <property type="evidence" value="ECO:0007669"/>
    <property type="project" value="UniProtKB-SubCell"/>
</dbReference>
<keyword evidence="7" id="KW-0819">tRNA processing</keyword>
<evidence type="ECO:0000256" key="6">
    <source>
        <dbReference type="ARBA" id="ARBA00022490"/>
    </source>
</evidence>
<dbReference type="GO" id="GO:0005829">
    <property type="term" value="C:cytosol"/>
    <property type="evidence" value="ECO:0007669"/>
    <property type="project" value="TreeGrafter"/>
</dbReference>
<evidence type="ECO:0000256" key="1">
    <source>
        <dbReference type="ARBA" id="ARBA00004123"/>
    </source>
</evidence>
<dbReference type="AlphaFoldDB" id="A0A9P6PSK5"/>
<evidence type="ECO:0000256" key="3">
    <source>
        <dbReference type="ARBA" id="ARBA00005043"/>
    </source>
</evidence>
<dbReference type="PANTHER" id="PTHR15641">
    <property type="entry name" value="ELONGATOR COMPLEX PROTEIN 5"/>
    <property type="match status" value="1"/>
</dbReference>
<evidence type="ECO:0000256" key="2">
    <source>
        <dbReference type="ARBA" id="ARBA00004496"/>
    </source>
</evidence>
<keyword evidence="8" id="KW-0539">Nucleus</keyword>
<comment type="pathway">
    <text evidence="3">tRNA modification; 5-methoxycarbonylmethyl-2-thiouridine-tRNA biosynthesis.</text>
</comment>
<dbReference type="GO" id="GO:0033588">
    <property type="term" value="C:elongator holoenzyme complex"/>
    <property type="evidence" value="ECO:0007669"/>
    <property type="project" value="InterPro"/>
</dbReference>
<keyword evidence="6" id="KW-0963">Cytoplasm</keyword>
<name>A0A9P6PSK5_9FUNG</name>
<keyword evidence="11" id="KW-1185">Reference proteome</keyword>
<accession>A0A9P6PSK5</accession>
<dbReference type="Proteomes" id="UP000807716">
    <property type="component" value="Unassembled WGS sequence"/>
</dbReference>
<evidence type="ECO:0000256" key="4">
    <source>
        <dbReference type="ARBA" id="ARBA00009567"/>
    </source>
</evidence>
<evidence type="ECO:0000256" key="7">
    <source>
        <dbReference type="ARBA" id="ARBA00022694"/>
    </source>
</evidence>
<evidence type="ECO:0000256" key="5">
    <source>
        <dbReference type="ARBA" id="ARBA00020264"/>
    </source>
</evidence>
<dbReference type="Gene3D" id="3.40.50.300">
    <property type="entry name" value="P-loop containing nucleotide triphosphate hydrolases"/>
    <property type="match status" value="1"/>
</dbReference>
<dbReference type="InterPro" id="IPR019519">
    <property type="entry name" value="Elp5"/>
</dbReference>
<dbReference type="OrthoDB" id="166907at2759"/>
<evidence type="ECO:0000256" key="9">
    <source>
        <dbReference type="SAM" id="MobiDB-lite"/>
    </source>
</evidence>
<evidence type="ECO:0000313" key="10">
    <source>
        <dbReference type="EMBL" id="KAG0253171.1"/>
    </source>
</evidence>
<dbReference type="GO" id="GO:0002098">
    <property type="term" value="P:tRNA wobble uridine modification"/>
    <property type="evidence" value="ECO:0007669"/>
    <property type="project" value="InterPro"/>
</dbReference>
<comment type="subcellular location">
    <subcellularLocation>
        <location evidence="2">Cytoplasm</location>
    </subcellularLocation>
    <subcellularLocation>
        <location evidence="1">Nucleus</location>
    </subcellularLocation>
</comment>
<proteinExistence type="inferred from homology"/>
<sequence>MLRSVSSILTDTSRMIAIYHDDVPDADAFHPDASKPYATHSLAHIAHTQILVKNSERIRQEQDDVRNGVVARREFAYLTPFSNAWESVVCEVEHKRRSGKVARESSAYQLTSPTGPLKVVNVWEVAGEMPDIERLDLEESQTVDPTANLSFNLNLTEEQRKAKSETVLPYLKTQESSGAIYYEPDAGDDFDDDDPDDDLTI</sequence>
<dbReference type="GO" id="GO:0000049">
    <property type="term" value="F:tRNA binding"/>
    <property type="evidence" value="ECO:0007669"/>
    <property type="project" value="TreeGrafter"/>
</dbReference>
<feature type="compositionally biased region" description="Acidic residues" evidence="9">
    <location>
        <begin position="185"/>
        <end position="201"/>
    </location>
</feature>